<evidence type="ECO:0000313" key="4">
    <source>
        <dbReference type="EMBL" id="MBB3773180.1"/>
    </source>
</evidence>
<accession>A0A839ZE74</accession>
<dbReference type="Gene3D" id="3.40.30.10">
    <property type="entry name" value="Glutaredoxin"/>
    <property type="match status" value="1"/>
</dbReference>
<reference evidence="4 5" key="1">
    <citation type="submission" date="2020-08" db="EMBL/GenBank/DDBJ databases">
        <title>Genomic Encyclopedia of Type Strains, Phase IV (KMG-IV): sequencing the most valuable type-strain genomes for metagenomic binning, comparative biology and taxonomic classification.</title>
        <authorList>
            <person name="Goeker M."/>
        </authorList>
    </citation>
    <scope>NUCLEOTIDE SEQUENCE [LARGE SCALE GENOMIC DNA]</scope>
    <source>
        <strain evidence="4 5">DSM 5895</strain>
    </source>
</reference>
<dbReference type="PROSITE" id="PS50405">
    <property type="entry name" value="GST_CTER"/>
    <property type="match status" value="1"/>
</dbReference>
<evidence type="ECO:0000259" key="3">
    <source>
        <dbReference type="PROSITE" id="PS50405"/>
    </source>
</evidence>
<dbReference type="InterPro" id="IPR036282">
    <property type="entry name" value="Glutathione-S-Trfase_C_sf"/>
</dbReference>
<dbReference type="EMBL" id="JACICD010000008">
    <property type="protein sequence ID" value="MBB3773180.1"/>
    <property type="molecule type" value="Genomic_DNA"/>
</dbReference>
<dbReference type="EC" id="2.5.1.18" evidence="4"/>
<dbReference type="GO" id="GO:0004364">
    <property type="term" value="F:glutathione transferase activity"/>
    <property type="evidence" value="ECO:0007669"/>
    <property type="project" value="UniProtKB-EC"/>
</dbReference>
<feature type="domain" description="GST N-terminal" evidence="2">
    <location>
        <begin position="1"/>
        <end position="82"/>
    </location>
</feature>
<dbReference type="InterPro" id="IPR004045">
    <property type="entry name" value="Glutathione_S-Trfase_N"/>
</dbReference>
<dbReference type="Pfam" id="PF00043">
    <property type="entry name" value="GST_C"/>
    <property type="match status" value="1"/>
</dbReference>
<proteinExistence type="inferred from homology"/>
<dbReference type="CDD" id="cd03056">
    <property type="entry name" value="GST_N_4"/>
    <property type="match status" value="1"/>
</dbReference>
<sequence>MITLYDVPDSGNSYKVRLAAAHLGVPLHRVTMSSRDGSTRHADFLAKNPIGKLPTVELEDGRFLAESNAIVLYLAEGSPLVPADRYERAKTYEWLFFEQYSHEPALAVRRALFIYEERAHLATPERLAQLLEAGNRALTVMETRLAGADWLAGNAFSVADIALYAYTHTAEEGGYDLAGFPGVRRWLARIAALPGHIGLMD</sequence>
<organism evidence="4 5">
    <name type="scientific">Ancylobacter tetraedralis</name>
    <dbReference type="NCBI Taxonomy" id="217068"/>
    <lineage>
        <taxon>Bacteria</taxon>
        <taxon>Pseudomonadati</taxon>
        <taxon>Pseudomonadota</taxon>
        <taxon>Alphaproteobacteria</taxon>
        <taxon>Hyphomicrobiales</taxon>
        <taxon>Xanthobacteraceae</taxon>
        <taxon>Ancylobacter</taxon>
    </lineage>
</organism>
<dbReference type="InterPro" id="IPR040079">
    <property type="entry name" value="Glutathione_S-Trfase"/>
</dbReference>
<dbReference type="RefSeq" id="WP_183191329.1">
    <property type="nucleotide sequence ID" value="NZ_JACICD010000008.1"/>
</dbReference>
<keyword evidence="4" id="KW-0808">Transferase</keyword>
<dbReference type="SFLD" id="SFLDG01151">
    <property type="entry name" value="Main.2:_Nu-like"/>
    <property type="match status" value="1"/>
</dbReference>
<evidence type="ECO:0000256" key="1">
    <source>
        <dbReference type="RuleBase" id="RU003494"/>
    </source>
</evidence>
<dbReference type="Gene3D" id="1.20.1050.10">
    <property type="match status" value="1"/>
</dbReference>
<evidence type="ECO:0000313" key="5">
    <source>
        <dbReference type="Proteomes" id="UP000533469"/>
    </source>
</evidence>
<gene>
    <name evidence="4" type="ORF">FHS55_003811</name>
</gene>
<keyword evidence="5" id="KW-1185">Reference proteome</keyword>
<evidence type="ECO:0000259" key="2">
    <source>
        <dbReference type="PROSITE" id="PS50404"/>
    </source>
</evidence>
<dbReference type="SFLD" id="SFLDS00019">
    <property type="entry name" value="Glutathione_Transferase_(cytos"/>
    <property type="match status" value="1"/>
</dbReference>
<dbReference type="PANTHER" id="PTHR44051:SF2">
    <property type="entry name" value="HYPOTHETICAL GLUTATHIONE S-TRANSFERASE LIKE PROTEIN"/>
    <property type="match status" value="1"/>
</dbReference>
<dbReference type="SUPFAM" id="SSF47616">
    <property type="entry name" value="GST C-terminal domain-like"/>
    <property type="match status" value="1"/>
</dbReference>
<comment type="caution">
    <text evidence="4">The sequence shown here is derived from an EMBL/GenBank/DDBJ whole genome shotgun (WGS) entry which is preliminary data.</text>
</comment>
<dbReference type="PANTHER" id="PTHR44051">
    <property type="entry name" value="GLUTATHIONE S-TRANSFERASE-RELATED"/>
    <property type="match status" value="1"/>
</dbReference>
<protein>
    <submittedName>
        <fullName evidence="4">Glutathione S-transferase</fullName>
        <ecNumber evidence="4">2.5.1.18</ecNumber>
    </submittedName>
</protein>
<dbReference type="AlphaFoldDB" id="A0A839ZE74"/>
<dbReference type="InterPro" id="IPR004046">
    <property type="entry name" value="GST_C"/>
</dbReference>
<feature type="domain" description="GST C-terminal" evidence="3">
    <location>
        <begin position="84"/>
        <end position="201"/>
    </location>
</feature>
<dbReference type="InterPro" id="IPR036249">
    <property type="entry name" value="Thioredoxin-like_sf"/>
</dbReference>
<dbReference type="PROSITE" id="PS50404">
    <property type="entry name" value="GST_NTER"/>
    <property type="match status" value="1"/>
</dbReference>
<dbReference type="Pfam" id="PF02798">
    <property type="entry name" value="GST_N"/>
    <property type="match status" value="1"/>
</dbReference>
<dbReference type="SFLD" id="SFLDG00358">
    <property type="entry name" value="Main_(cytGST)"/>
    <property type="match status" value="1"/>
</dbReference>
<name>A0A839ZE74_9HYPH</name>
<dbReference type="SUPFAM" id="SSF52833">
    <property type="entry name" value="Thioredoxin-like"/>
    <property type="match status" value="1"/>
</dbReference>
<comment type="similarity">
    <text evidence="1">Belongs to the GST superfamily.</text>
</comment>
<dbReference type="InterPro" id="IPR010987">
    <property type="entry name" value="Glutathione-S-Trfase_C-like"/>
</dbReference>
<dbReference type="Proteomes" id="UP000533469">
    <property type="component" value="Unassembled WGS sequence"/>
</dbReference>